<sequence length="52" mass="5915">MIKKRCEQQLAVFEQFPPEIQPGFSSFQGALIDNLHASNNIIEQLEINVKEA</sequence>
<reference evidence="2" key="1">
    <citation type="submission" date="2017-04" db="EMBL/GenBank/DDBJ databases">
        <title>Genome evolution of the luminous symbionts of deep sea anglerfish.</title>
        <authorList>
            <person name="Hendry T.A."/>
        </authorList>
    </citation>
    <scope>NUCLEOTIDE SEQUENCE [LARGE SCALE GENOMIC DNA]</scope>
</reference>
<protein>
    <submittedName>
        <fullName evidence="1">Uncharacterized protein</fullName>
    </submittedName>
</protein>
<name>A0A2A5T5R1_9GAMM</name>
<evidence type="ECO:0000313" key="2">
    <source>
        <dbReference type="Proteomes" id="UP000219020"/>
    </source>
</evidence>
<gene>
    <name evidence="1" type="ORF">BTN49_0408</name>
</gene>
<proteinExistence type="predicted"/>
<accession>A0A2A5T5R1</accession>
<keyword evidence="2" id="KW-1185">Reference proteome</keyword>
<dbReference type="Proteomes" id="UP000219020">
    <property type="component" value="Unassembled WGS sequence"/>
</dbReference>
<evidence type="ECO:0000313" key="1">
    <source>
        <dbReference type="EMBL" id="PCS23440.1"/>
    </source>
</evidence>
<dbReference type="AlphaFoldDB" id="A0A2A5T5R1"/>
<comment type="caution">
    <text evidence="1">The sequence shown here is derived from an EMBL/GenBank/DDBJ whole genome shotgun (WGS) entry which is preliminary data.</text>
</comment>
<organism evidence="1 2">
    <name type="scientific">Candidatus Enterovibrio escicola</name>
    <dbReference type="NCBI Taxonomy" id="1927127"/>
    <lineage>
        <taxon>Bacteria</taxon>
        <taxon>Pseudomonadati</taxon>
        <taxon>Pseudomonadota</taxon>
        <taxon>Gammaproteobacteria</taxon>
        <taxon>Vibrionales</taxon>
        <taxon>Vibrionaceae</taxon>
        <taxon>Enterovibrio</taxon>
    </lineage>
</organism>
<dbReference type="EMBL" id="NBYY01000009">
    <property type="protein sequence ID" value="PCS23440.1"/>
    <property type="molecule type" value="Genomic_DNA"/>
</dbReference>